<evidence type="ECO:0000313" key="2">
    <source>
        <dbReference type="EMBL" id="RVW92383.1"/>
    </source>
</evidence>
<dbReference type="Pfam" id="PF00646">
    <property type="entry name" value="F-box"/>
    <property type="match status" value="1"/>
</dbReference>
<protein>
    <submittedName>
        <fullName evidence="2">F-box/kelch-repeat protein</fullName>
    </submittedName>
</protein>
<dbReference type="NCBIfam" id="TIGR01640">
    <property type="entry name" value="F_box_assoc_1"/>
    <property type="match status" value="1"/>
</dbReference>
<evidence type="ECO:0000259" key="1">
    <source>
        <dbReference type="PROSITE" id="PS50181"/>
    </source>
</evidence>
<dbReference type="InterPro" id="IPR011043">
    <property type="entry name" value="Gal_Oxase/kelch_b-propeller"/>
</dbReference>
<reference evidence="2 3" key="1">
    <citation type="journal article" date="2018" name="PLoS Genet.">
        <title>Population sequencing reveals clonal diversity and ancestral inbreeding in the grapevine cultivar Chardonnay.</title>
        <authorList>
            <person name="Roach M.J."/>
            <person name="Johnson D.L."/>
            <person name="Bohlmann J."/>
            <person name="van Vuuren H.J."/>
            <person name="Jones S.J."/>
            <person name="Pretorius I.S."/>
            <person name="Schmidt S.A."/>
            <person name="Borneman A.R."/>
        </authorList>
    </citation>
    <scope>NUCLEOTIDE SEQUENCE [LARGE SCALE GENOMIC DNA]</scope>
    <source>
        <strain evidence="3">cv. Chardonnay</strain>
        <tissue evidence="2">Leaf</tissue>
    </source>
</reference>
<dbReference type="PANTHER" id="PTHR31672">
    <property type="entry name" value="BNACNNG10540D PROTEIN"/>
    <property type="match status" value="1"/>
</dbReference>
<dbReference type="SUPFAM" id="SSF50965">
    <property type="entry name" value="Galactose oxidase, central domain"/>
    <property type="match status" value="1"/>
</dbReference>
<dbReference type="InterPro" id="IPR001810">
    <property type="entry name" value="F-box_dom"/>
</dbReference>
<dbReference type="InterPro" id="IPR036047">
    <property type="entry name" value="F-box-like_dom_sf"/>
</dbReference>
<sequence length="360" mass="41380">MAILPDEIIENILLRLPVKSLLRFRCVCKAWRALISDSEFAEMHYQQPQTQARSRVLISCPGRVIRSMDPDASGNDNSGVVNIDYPLEPSNLVFQILDSCDGLLCVIDSFHNPALWNPSTRQFNPLPKPTFLENSDILYGFTYDYSSDDYKIVRVVSTSRDVIKTEIDVFDLKTNEWRRVEETHYSRPAWDVGTFLNGAFYWLAWRLSEGHEGFSRVVVSFDLKEERFKEVELPSDVGIINLRVFGGYLSAMYHDLYGELIKMWVMEEKAGKDSWANVATLPFRSENDSDGPLLCWFANFLKNGGEFLLVINKWKLILYDFKTKTHKDIMFSGDLGLSIPVLYTETLVSPYCINETNEDV</sequence>
<dbReference type="AlphaFoldDB" id="A0A438I6S0"/>
<dbReference type="CDD" id="cd22157">
    <property type="entry name" value="F-box_AtFBW1-like"/>
    <property type="match status" value="1"/>
</dbReference>
<organism evidence="2 3">
    <name type="scientific">Vitis vinifera</name>
    <name type="common">Grape</name>
    <dbReference type="NCBI Taxonomy" id="29760"/>
    <lineage>
        <taxon>Eukaryota</taxon>
        <taxon>Viridiplantae</taxon>
        <taxon>Streptophyta</taxon>
        <taxon>Embryophyta</taxon>
        <taxon>Tracheophyta</taxon>
        <taxon>Spermatophyta</taxon>
        <taxon>Magnoliopsida</taxon>
        <taxon>eudicotyledons</taxon>
        <taxon>Gunneridae</taxon>
        <taxon>Pentapetalae</taxon>
        <taxon>rosids</taxon>
        <taxon>Vitales</taxon>
        <taxon>Vitaceae</taxon>
        <taxon>Viteae</taxon>
        <taxon>Vitis</taxon>
    </lineage>
</organism>
<name>A0A438I6S0_VITVI</name>
<dbReference type="SUPFAM" id="SSF81383">
    <property type="entry name" value="F-box domain"/>
    <property type="match status" value="1"/>
</dbReference>
<comment type="caution">
    <text evidence="2">The sequence shown here is derived from an EMBL/GenBank/DDBJ whole genome shotgun (WGS) entry which is preliminary data.</text>
</comment>
<dbReference type="SMART" id="SM00256">
    <property type="entry name" value="FBOX"/>
    <property type="match status" value="1"/>
</dbReference>
<dbReference type="EMBL" id="QGNW01000138">
    <property type="protein sequence ID" value="RVW92383.1"/>
    <property type="molecule type" value="Genomic_DNA"/>
</dbReference>
<accession>A0A438I6S0</accession>
<dbReference type="InterPro" id="IPR050796">
    <property type="entry name" value="SCF_F-box_component"/>
</dbReference>
<dbReference type="Gene3D" id="1.20.1280.50">
    <property type="match status" value="1"/>
</dbReference>
<dbReference type="Pfam" id="PF08268">
    <property type="entry name" value="FBA_3"/>
    <property type="match status" value="1"/>
</dbReference>
<proteinExistence type="predicted"/>
<dbReference type="PROSITE" id="PS50181">
    <property type="entry name" value="FBOX"/>
    <property type="match status" value="1"/>
</dbReference>
<gene>
    <name evidence="2" type="primary">VvCHDp000423_2</name>
    <name evidence="2" type="ORF">CK203_032452</name>
</gene>
<dbReference type="InterPro" id="IPR017451">
    <property type="entry name" value="F-box-assoc_interact_dom"/>
</dbReference>
<dbReference type="PANTHER" id="PTHR31672:SF13">
    <property type="entry name" value="F-BOX PROTEIN CPR30-LIKE"/>
    <property type="match status" value="1"/>
</dbReference>
<dbReference type="Proteomes" id="UP000288805">
    <property type="component" value="Unassembled WGS sequence"/>
</dbReference>
<evidence type="ECO:0000313" key="3">
    <source>
        <dbReference type="Proteomes" id="UP000288805"/>
    </source>
</evidence>
<feature type="domain" description="F-box" evidence="1">
    <location>
        <begin position="1"/>
        <end position="48"/>
    </location>
</feature>
<dbReference type="InterPro" id="IPR013187">
    <property type="entry name" value="F-box-assoc_dom_typ3"/>
</dbReference>